<evidence type="ECO:0000313" key="3">
    <source>
        <dbReference type="Proteomes" id="UP000735302"/>
    </source>
</evidence>
<dbReference type="SUPFAM" id="SSF63712">
    <property type="entry name" value="Nicotinic receptor ligand binding domain-like"/>
    <property type="match status" value="1"/>
</dbReference>
<dbReference type="GO" id="GO:0004888">
    <property type="term" value="F:transmembrane signaling receptor activity"/>
    <property type="evidence" value="ECO:0007669"/>
    <property type="project" value="InterPro"/>
</dbReference>
<keyword evidence="3" id="KW-1185">Reference proteome</keyword>
<dbReference type="Pfam" id="PF02931">
    <property type="entry name" value="Neur_chan_LBD"/>
    <property type="match status" value="1"/>
</dbReference>
<dbReference type="Proteomes" id="UP000735302">
    <property type="component" value="Unassembled WGS sequence"/>
</dbReference>
<dbReference type="InterPro" id="IPR036734">
    <property type="entry name" value="Neur_chan_lig-bd_sf"/>
</dbReference>
<dbReference type="InterPro" id="IPR006202">
    <property type="entry name" value="Neur_chan_lig-bd"/>
</dbReference>
<proteinExistence type="predicted"/>
<dbReference type="PANTHER" id="PTHR18945">
    <property type="entry name" value="NEUROTRANSMITTER GATED ION CHANNEL"/>
    <property type="match status" value="1"/>
</dbReference>
<dbReference type="InterPro" id="IPR006201">
    <property type="entry name" value="Neur_channel"/>
</dbReference>
<feature type="domain" description="Neurotransmitter-gated ion-channel ligand-binding" evidence="1">
    <location>
        <begin position="54"/>
        <end position="248"/>
    </location>
</feature>
<protein>
    <submittedName>
        <fullName evidence="2">Acetylcholine receptor subunit alpha-like 1</fullName>
    </submittedName>
</protein>
<organism evidence="2 3">
    <name type="scientific">Plakobranchus ocellatus</name>
    <dbReference type="NCBI Taxonomy" id="259542"/>
    <lineage>
        <taxon>Eukaryota</taxon>
        <taxon>Metazoa</taxon>
        <taxon>Spiralia</taxon>
        <taxon>Lophotrochozoa</taxon>
        <taxon>Mollusca</taxon>
        <taxon>Gastropoda</taxon>
        <taxon>Heterobranchia</taxon>
        <taxon>Euthyneura</taxon>
        <taxon>Panpulmonata</taxon>
        <taxon>Sacoglossa</taxon>
        <taxon>Placobranchoidea</taxon>
        <taxon>Plakobranchidae</taxon>
        <taxon>Plakobranchus</taxon>
    </lineage>
</organism>
<comment type="caution">
    <text evidence="2">The sequence shown here is derived from an EMBL/GenBank/DDBJ whole genome shotgun (WGS) entry which is preliminary data.</text>
</comment>
<evidence type="ECO:0000259" key="1">
    <source>
        <dbReference type="Pfam" id="PF02931"/>
    </source>
</evidence>
<dbReference type="GO" id="GO:0005230">
    <property type="term" value="F:extracellular ligand-gated monoatomic ion channel activity"/>
    <property type="evidence" value="ECO:0007669"/>
    <property type="project" value="InterPro"/>
</dbReference>
<dbReference type="Gene3D" id="2.70.170.10">
    <property type="entry name" value="Neurotransmitter-gated ion-channel ligand-binding domain"/>
    <property type="match status" value="1"/>
</dbReference>
<dbReference type="GO" id="GO:0016020">
    <property type="term" value="C:membrane"/>
    <property type="evidence" value="ECO:0007669"/>
    <property type="project" value="InterPro"/>
</dbReference>
<dbReference type="EMBL" id="BLXT01000945">
    <property type="protein sequence ID" value="GFN81661.1"/>
    <property type="molecule type" value="Genomic_DNA"/>
</dbReference>
<reference evidence="2 3" key="1">
    <citation type="journal article" date="2021" name="Elife">
        <title>Chloroplast acquisition without the gene transfer in kleptoplastic sea slugs, Plakobranchus ocellatus.</title>
        <authorList>
            <person name="Maeda T."/>
            <person name="Takahashi S."/>
            <person name="Yoshida T."/>
            <person name="Shimamura S."/>
            <person name="Takaki Y."/>
            <person name="Nagai Y."/>
            <person name="Toyoda A."/>
            <person name="Suzuki Y."/>
            <person name="Arimoto A."/>
            <person name="Ishii H."/>
            <person name="Satoh N."/>
            <person name="Nishiyama T."/>
            <person name="Hasebe M."/>
            <person name="Maruyama T."/>
            <person name="Minagawa J."/>
            <person name="Obokata J."/>
            <person name="Shigenobu S."/>
        </authorList>
    </citation>
    <scope>NUCLEOTIDE SEQUENCE [LARGE SCALE GENOMIC DNA]</scope>
</reference>
<dbReference type="AlphaFoldDB" id="A0AAV3YFN1"/>
<evidence type="ECO:0000313" key="2">
    <source>
        <dbReference type="EMBL" id="GFN81661.1"/>
    </source>
</evidence>
<name>A0AAV3YFN1_9GAST</name>
<accession>A0AAV3YFN1</accession>
<gene>
    <name evidence="2" type="ORF">PoB_000816700</name>
</gene>
<sequence>MCILKRKKFIDYALFINVIQNGGAQLKGIIASSTESREDIWPAVNNVRFNSNPDILPLHGGPKEVTLSIELSKIREVDTARGEAEIIAMVNLCWKDHYLSWYTPTRNESGSSDHGPGRVASFPIDIKRLWTPDIVAINPATNPELLYRPLALISADGTVLYVPNLRIRFRCNLEDFEERQGANCTLIYGSWTHDGNKISLEDNGVSVHDYEEDSRFELVETYAEVEVKHYYHCCPEPYPQAKFTINIKKILFPW</sequence>
<keyword evidence="2" id="KW-0675">Receptor</keyword>